<comment type="caution">
    <text evidence="1">The sequence shown here is derived from an EMBL/GenBank/DDBJ whole genome shotgun (WGS) entry which is preliminary data.</text>
</comment>
<reference evidence="1 2" key="1">
    <citation type="submission" date="2018-11" db="EMBL/GenBank/DDBJ databases">
        <title>Genomic Encyclopedia of Type Strains, Phase IV (KMG-IV): sequencing the most valuable type-strain genomes for metagenomic binning, comparative biology and taxonomic classification.</title>
        <authorList>
            <person name="Goeker M."/>
        </authorList>
    </citation>
    <scope>NUCLEOTIDE SEQUENCE [LARGE SCALE GENOMIC DNA]</scope>
    <source>
        <strain evidence="1 2">DSM 25623</strain>
    </source>
</reference>
<dbReference type="AlphaFoldDB" id="A0A3N4V3V6"/>
<evidence type="ECO:0000313" key="1">
    <source>
        <dbReference type="EMBL" id="RPE77168.1"/>
    </source>
</evidence>
<accession>A0A3N4V3V6</accession>
<gene>
    <name evidence="1" type="ORF">EDC50_2429</name>
</gene>
<dbReference type="Proteomes" id="UP000269708">
    <property type="component" value="Unassembled WGS sequence"/>
</dbReference>
<proteinExistence type="predicted"/>
<keyword evidence="2" id="KW-1185">Reference proteome</keyword>
<name>A0A3N4V3V6_9GAMM</name>
<dbReference type="EMBL" id="RKQN01000003">
    <property type="protein sequence ID" value="RPE77168.1"/>
    <property type="molecule type" value="Genomic_DNA"/>
</dbReference>
<evidence type="ECO:0000313" key="2">
    <source>
        <dbReference type="Proteomes" id="UP000269708"/>
    </source>
</evidence>
<sequence length="283" mass="32769">MDGGIYERYDDVPDAFRPRLERRRDGGKTEDYAGMLRRGKDWIVEPLKELQPYSYRAFQEVVGPLLLGIVLIKDLKNPDGPPLVTPVMFFDASGRMVQVRPAFAGGTYEDGRDTIRGTLQSLPAALARSWLWRTNGWRMPSEPFQGPLINRRLVCHPMQGWASIEDVLKTYDPKRWKWMMNTILKRFPDAVVTHYHPDDGSPSEWTQMRCFLDTRPPGVNGPVGDQFFVFDEHRDQTVYHIHRGDIDSIRILRDPADAIDRYCAHTLRRHPGEFDFSPWSEPL</sequence>
<organism evidence="1 2">
    <name type="scientific">Vulcaniibacterium tengchongense</name>
    <dbReference type="NCBI Taxonomy" id="1273429"/>
    <lineage>
        <taxon>Bacteria</taxon>
        <taxon>Pseudomonadati</taxon>
        <taxon>Pseudomonadota</taxon>
        <taxon>Gammaproteobacteria</taxon>
        <taxon>Lysobacterales</taxon>
        <taxon>Lysobacteraceae</taxon>
        <taxon>Vulcaniibacterium</taxon>
    </lineage>
</organism>
<protein>
    <submittedName>
        <fullName evidence="1">Uncharacterized protein</fullName>
    </submittedName>
</protein>